<accession>A0AAV0CJC9</accession>
<evidence type="ECO:0000313" key="3">
    <source>
        <dbReference type="Proteomes" id="UP001152523"/>
    </source>
</evidence>
<comment type="caution">
    <text evidence="2">The sequence shown here is derived from an EMBL/GenBank/DDBJ whole genome shotgun (WGS) entry which is preliminary data.</text>
</comment>
<name>A0AAV0CJC9_9ASTE</name>
<protein>
    <submittedName>
        <fullName evidence="2">Uncharacterized protein</fullName>
    </submittedName>
</protein>
<dbReference type="EMBL" id="CAMAPF010000031">
    <property type="protein sequence ID" value="CAH9077210.1"/>
    <property type="molecule type" value="Genomic_DNA"/>
</dbReference>
<sequence>MTQPQTNVSRRKRKQQHDVYQSQLPNPSRPDKIGKLNSCCNELIDGSLRIFIIFSSLPTGSSRPDEICNLQSYFCLLVSGAYYPPKAINESIKMRVLTNRVLDQTLCIGSNNNKLTKQSTRRKYIGKRGLKLSRCVLPSNSSNLWPVSAK</sequence>
<gene>
    <name evidence="2" type="ORF">CEPIT_LOCUS6095</name>
</gene>
<evidence type="ECO:0000313" key="2">
    <source>
        <dbReference type="EMBL" id="CAH9077210.1"/>
    </source>
</evidence>
<proteinExistence type="predicted"/>
<organism evidence="2 3">
    <name type="scientific">Cuscuta epithymum</name>
    <dbReference type="NCBI Taxonomy" id="186058"/>
    <lineage>
        <taxon>Eukaryota</taxon>
        <taxon>Viridiplantae</taxon>
        <taxon>Streptophyta</taxon>
        <taxon>Embryophyta</taxon>
        <taxon>Tracheophyta</taxon>
        <taxon>Spermatophyta</taxon>
        <taxon>Magnoliopsida</taxon>
        <taxon>eudicotyledons</taxon>
        <taxon>Gunneridae</taxon>
        <taxon>Pentapetalae</taxon>
        <taxon>asterids</taxon>
        <taxon>lamiids</taxon>
        <taxon>Solanales</taxon>
        <taxon>Convolvulaceae</taxon>
        <taxon>Cuscuteae</taxon>
        <taxon>Cuscuta</taxon>
        <taxon>Cuscuta subgen. Cuscuta</taxon>
    </lineage>
</organism>
<feature type="region of interest" description="Disordered" evidence="1">
    <location>
        <begin position="1"/>
        <end position="32"/>
    </location>
</feature>
<reference evidence="2" key="1">
    <citation type="submission" date="2022-07" db="EMBL/GenBank/DDBJ databases">
        <authorList>
            <person name="Macas J."/>
            <person name="Novak P."/>
            <person name="Neumann P."/>
        </authorList>
    </citation>
    <scope>NUCLEOTIDE SEQUENCE</scope>
</reference>
<keyword evidence="3" id="KW-1185">Reference proteome</keyword>
<evidence type="ECO:0000256" key="1">
    <source>
        <dbReference type="SAM" id="MobiDB-lite"/>
    </source>
</evidence>
<dbReference type="AlphaFoldDB" id="A0AAV0CJC9"/>
<dbReference type="Proteomes" id="UP001152523">
    <property type="component" value="Unassembled WGS sequence"/>
</dbReference>